<dbReference type="PANTHER" id="PTHR33746">
    <property type="entry name" value="RUBRERYTHRIN"/>
    <property type="match status" value="1"/>
</dbReference>
<dbReference type="InterPro" id="IPR024934">
    <property type="entry name" value="Rubredoxin-like_dom"/>
</dbReference>
<dbReference type="EMBL" id="CP009512">
    <property type="protein sequence ID" value="AKB66076.1"/>
    <property type="molecule type" value="Genomic_DNA"/>
</dbReference>
<evidence type="ECO:0000313" key="5">
    <source>
        <dbReference type="EMBL" id="AKB66076.1"/>
    </source>
</evidence>
<reference evidence="5 6" key="1">
    <citation type="submission" date="2014-07" db="EMBL/GenBank/DDBJ databases">
        <title>Methanogenic archaea and the global carbon cycle.</title>
        <authorList>
            <person name="Henriksen J.R."/>
            <person name="Luke J."/>
            <person name="Reinhart S."/>
            <person name="Benedict M.N."/>
            <person name="Youngblut N.D."/>
            <person name="Metcalf M.E."/>
            <person name="Whitaker R.J."/>
            <person name="Metcalf W.W."/>
        </authorList>
    </citation>
    <scope>NUCLEOTIDE SEQUENCE [LARGE SCALE GENOMIC DNA]</scope>
    <source>
        <strain evidence="5 6">S-6</strain>
    </source>
</reference>
<dbReference type="HOGENOM" id="CLU_095256_1_0_2"/>
<gene>
    <name evidence="5" type="ORF">MSMAS_2880</name>
</gene>
<dbReference type="GO" id="GO:0005506">
    <property type="term" value="F:iron ion binding"/>
    <property type="evidence" value="ECO:0007669"/>
    <property type="project" value="InterPro"/>
</dbReference>
<dbReference type="Pfam" id="PF21349">
    <property type="entry name" value="RUBY_RBDX"/>
    <property type="match status" value="1"/>
</dbReference>
<dbReference type="Proteomes" id="UP000033097">
    <property type="component" value="Chromosome"/>
</dbReference>
<evidence type="ECO:0000313" key="6">
    <source>
        <dbReference type="Proteomes" id="UP000033097"/>
    </source>
</evidence>
<dbReference type="PROSITE" id="PS50903">
    <property type="entry name" value="RUBREDOXIN_LIKE"/>
    <property type="match status" value="1"/>
</dbReference>
<dbReference type="STRING" id="213585.MSMAS_2880"/>
<dbReference type="KEGG" id="mmj:MSMAS_2880"/>
<evidence type="ECO:0000256" key="1">
    <source>
        <dbReference type="ARBA" id="ARBA00022448"/>
    </source>
</evidence>
<evidence type="ECO:0000259" key="4">
    <source>
        <dbReference type="PROSITE" id="PS50905"/>
    </source>
</evidence>
<keyword evidence="2" id="KW-0249">Electron transport</keyword>
<dbReference type="Gene3D" id="2.20.28.10">
    <property type="match status" value="1"/>
</dbReference>
<proteinExistence type="predicted"/>
<evidence type="ECO:0000259" key="3">
    <source>
        <dbReference type="PROSITE" id="PS50903"/>
    </source>
</evidence>
<dbReference type="InterPro" id="IPR009040">
    <property type="entry name" value="Ferritin-like_diiron"/>
</dbReference>
<evidence type="ECO:0000256" key="2">
    <source>
        <dbReference type="ARBA" id="ARBA00022982"/>
    </source>
</evidence>
<dbReference type="PANTHER" id="PTHR33746:SF4">
    <property type="entry name" value="RUBRERYTHRIN"/>
    <property type="match status" value="1"/>
</dbReference>
<dbReference type="SUPFAM" id="SSF57802">
    <property type="entry name" value="Rubredoxin-like"/>
    <property type="match status" value="1"/>
</dbReference>
<dbReference type="InterPro" id="IPR048574">
    <property type="entry name" value="RUBY_RBDX"/>
</dbReference>
<dbReference type="Pfam" id="PF02915">
    <property type="entry name" value="Rubrerythrin"/>
    <property type="match status" value="1"/>
</dbReference>
<keyword evidence="1" id="KW-0813">Transport</keyword>
<dbReference type="InterPro" id="IPR052753">
    <property type="entry name" value="Rbr2/Nigerythrin"/>
</dbReference>
<dbReference type="InterPro" id="IPR009078">
    <property type="entry name" value="Ferritin-like_SF"/>
</dbReference>
<dbReference type="InterPro" id="IPR012347">
    <property type="entry name" value="Ferritin-like"/>
</dbReference>
<dbReference type="InterPro" id="IPR003251">
    <property type="entry name" value="Rr_diiron-bd_dom"/>
</dbReference>
<dbReference type="SUPFAM" id="SSF47240">
    <property type="entry name" value="Ferritin-like"/>
    <property type="match status" value="1"/>
</dbReference>
<sequence length="174" mass="19452">MKKNFKTGERNMSSKDNLKAAFTGESMANRTYLAFAKKADEEGYHQIAKLFRAAAAAETIHAHNHLQRMGGIGTTMDNLKEAIEGETYEFTKMYPEFIEEARAEGDKRALWSFEVANKVEKVHAMLYEKALQEIGNNKEIDYYVCAVCGHTIEGEPEGNCPICGAAASKFNKID</sequence>
<dbReference type="CDD" id="cd01041">
    <property type="entry name" value="Rubrerythrin"/>
    <property type="match status" value="1"/>
</dbReference>
<dbReference type="CDD" id="cd00729">
    <property type="entry name" value="rubredoxin_SM"/>
    <property type="match status" value="1"/>
</dbReference>
<dbReference type="PATRIC" id="fig|213585.10.peg.3616"/>
<dbReference type="AlphaFoldDB" id="A0A0E3LUY4"/>
<dbReference type="Gene3D" id="1.20.1260.10">
    <property type="match status" value="1"/>
</dbReference>
<dbReference type="PROSITE" id="PS50905">
    <property type="entry name" value="FERRITIN_LIKE"/>
    <property type="match status" value="1"/>
</dbReference>
<name>A0A0E3LUY4_METMZ</name>
<feature type="domain" description="Rubredoxin-like" evidence="3">
    <location>
        <begin position="140"/>
        <end position="173"/>
    </location>
</feature>
<dbReference type="GO" id="GO:0016491">
    <property type="term" value="F:oxidoreductase activity"/>
    <property type="evidence" value="ECO:0007669"/>
    <property type="project" value="InterPro"/>
</dbReference>
<feature type="domain" description="Ferritin-like diiron" evidence="4">
    <location>
        <begin position="8"/>
        <end position="138"/>
    </location>
</feature>
<protein>
    <submittedName>
        <fullName evidence="5">Rubrerythrin</fullName>
    </submittedName>
</protein>
<accession>A0A0E3LUY4</accession>
<organism evidence="5 6">
    <name type="scientific">Methanosarcina mazei S-6</name>
    <dbReference type="NCBI Taxonomy" id="213585"/>
    <lineage>
        <taxon>Archaea</taxon>
        <taxon>Methanobacteriati</taxon>
        <taxon>Methanobacteriota</taxon>
        <taxon>Stenosarchaea group</taxon>
        <taxon>Methanomicrobia</taxon>
        <taxon>Methanosarcinales</taxon>
        <taxon>Methanosarcinaceae</taxon>
        <taxon>Methanosarcina</taxon>
    </lineage>
</organism>